<dbReference type="GO" id="GO:0006888">
    <property type="term" value="P:endoplasmic reticulum to Golgi vesicle-mediated transport"/>
    <property type="evidence" value="ECO:0007669"/>
    <property type="project" value="InterPro"/>
</dbReference>
<evidence type="ECO:0000256" key="6">
    <source>
        <dbReference type="ARBA" id="ARBA00023136"/>
    </source>
</evidence>
<dbReference type="AlphaFoldDB" id="A0A2B4RWC7"/>
<feature type="transmembrane region" description="Helical" evidence="7">
    <location>
        <begin position="95"/>
        <end position="111"/>
    </location>
</feature>
<dbReference type="EMBL" id="LSMT01000290">
    <property type="protein sequence ID" value="PFX21129.1"/>
    <property type="molecule type" value="Genomic_DNA"/>
</dbReference>
<evidence type="ECO:0000313" key="9">
    <source>
        <dbReference type="Proteomes" id="UP000225706"/>
    </source>
</evidence>
<keyword evidence="6 7" id="KW-0472">Membrane</keyword>
<sequence length="200" mass="22651">MFLYILSWFSMIFHVLFLTLALAAALFYLAELVEEYTVLTAKVIKGMVAVTTLVYIGLLVLESFPLLIIIAGLFTNGLYFLLLKDFPFIELTSPVFLGGVAMVFVNHYLAFDHFSSVWYPFSEILAYFTICLWILPFAFFVSLSASENVLPTASTVPEDTTEPSYSYAGQRSSRRHGILAFFNFLSKKTEGYLPTRTKSY</sequence>
<name>A0A2B4RWC7_STYPI</name>
<dbReference type="PANTHER" id="PTHR13144:SF0">
    <property type="entry name" value="PROTEIN TEX261"/>
    <property type="match status" value="1"/>
</dbReference>
<protein>
    <recommendedName>
        <fullName evidence="3">Protein TEX261</fullName>
    </recommendedName>
</protein>
<dbReference type="InterPro" id="IPR007277">
    <property type="entry name" value="Svp26/Tex261"/>
</dbReference>
<feature type="transmembrane region" description="Helical" evidence="7">
    <location>
        <begin position="117"/>
        <end position="141"/>
    </location>
</feature>
<dbReference type="Pfam" id="PF04148">
    <property type="entry name" value="Erv26"/>
    <property type="match status" value="1"/>
</dbReference>
<dbReference type="GO" id="GO:0097020">
    <property type="term" value="F:COPII receptor activity"/>
    <property type="evidence" value="ECO:0007669"/>
    <property type="project" value="InterPro"/>
</dbReference>
<evidence type="ECO:0000256" key="7">
    <source>
        <dbReference type="SAM" id="Phobius"/>
    </source>
</evidence>
<dbReference type="GO" id="GO:0005789">
    <property type="term" value="C:endoplasmic reticulum membrane"/>
    <property type="evidence" value="ECO:0007669"/>
    <property type="project" value="TreeGrafter"/>
</dbReference>
<dbReference type="STRING" id="50429.A0A2B4RWC7"/>
<evidence type="ECO:0000256" key="5">
    <source>
        <dbReference type="ARBA" id="ARBA00022989"/>
    </source>
</evidence>
<keyword evidence="4 7" id="KW-0812">Transmembrane</keyword>
<accession>A0A2B4RWC7</accession>
<reference evidence="9" key="1">
    <citation type="journal article" date="2017" name="bioRxiv">
        <title>Comparative analysis of the genomes of Stylophora pistillata and Acropora digitifera provides evidence for extensive differences between species of corals.</title>
        <authorList>
            <person name="Voolstra C.R."/>
            <person name="Li Y."/>
            <person name="Liew Y.J."/>
            <person name="Baumgarten S."/>
            <person name="Zoccola D."/>
            <person name="Flot J.-F."/>
            <person name="Tambutte S."/>
            <person name="Allemand D."/>
            <person name="Aranda M."/>
        </authorList>
    </citation>
    <scope>NUCLEOTIDE SEQUENCE [LARGE SCALE GENOMIC DNA]</scope>
</reference>
<comment type="similarity">
    <text evidence="2">Belongs to the SVP26 family.</text>
</comment>
<evidence type="ECO:0000256" key="2">
    <source>
        <dbReference type="ARBA" id="ARBA00008096"/>
    </source>
</evidence>
<dbReference type="Proteomes" id="UP000225706">
    <property type="component" value="Unassembled WGS sequence"/>
</dbReference>
<organism evidence="8 9">
    <name type="scientific">Stylophora pistillata</name>
    <name type="common">Smooth cauliflower coral</name>
    <dbReference type="NCBI Taxonomy" id="50429"/>
    <lineage>
        <taxon>Eukaryota</taxon>
        <taxon>Metazoa</taxon>
        <taxon>Cnidaria</taxon>
        <taxon>Anthozoa</taxon>
        <taxon>Hexacorallia</taxon>
        <taxon>Scleractinia</taxon>
        <taxon>Astrocoeniina</taxon>
        <taxon>Pocilloporidae</taxon>
        <taxon>Stylophora</taxon>
    </lineage>
</organism>
<proteinExistence type="inferred from homology"/>
<dbReference type="GO" id="GO:0000139">
    <property type="term" value="C:Golgi membrane"/>
    <property type="evidence" value="ECO:0007669"/>
    <property type="project" value="TreeGrafter"/>
</dbReference>
<evidence type="ECO:0000313" key="8">
    <source>
        <dbReference type="EMBL" id="PFX21129.1"/>
    </source>
</evidence>
<dbReference type="GO" id="GO:0030134">
    <property type="term" value="C:COPII-coated ER to Golgi transport vesicle"/>
    <property type="evidence" value="ECO:0007669"/>
    <property type="project" value="TreeGrafter"/>
</dbReference>
<feature type="transmembrane region" description="Helical" evidence="7">
    <location>
        <begin position="6"/>
        <end position="29"/>
    </location>
</feature>
<evidence type="ECO:0000256" key="3">
    <source>
        <dbReference type="ARBA" id="ARBA00017877"/>
    </source>
</evidence>
<dbReference type="OrthoDB" id="28257at2759"/>
<comment type="subcellular location">
    <subcellularLocation>
        <location evidence="1">Membrane</location>
        <topology evidence="1">Multi-pass membrane protein</topology>
    </subcellularLocation>
</comment>
<dbReference type="PANTHER" id="PTHR13144">
    <property type="entry name" value="TEX261 PROTEIN"/>
    <property type="match status" value="1"/>
</dbReference>
<gene>
    <name evidence="8" type="primary">Tex261</name>
    <name evidence="8" type="ORF">AWC38_SpisGene14403</name>
</gene>
<keyword evidence="5 7" id="KW-1133">Transmembrane helix</keyword>
<keyword evidence="9" id="KW-1185">Reference proteome</keyword>
<comment type="caution">
    <text evidence="8">The sequence shown here is derived from an EMBL/GenBank/DDBJ whole genome shotgun (WGS) entry which is preliminary data.</text>
</comment>
<evidence type="ECO:0000256" key="4">
    <source>
        <dbReference type="ARBA" id="ARBA00022692"/>
    </source>
</evidence>
<evidence type="ECO:0000256" key="1">
    <source>
        <dbReference type="ARBA" id="ARBA00004141"/>
    </source>
</evidence>